<dbReference type="InterPro" id="IPR029058">
    <property type="entry name" value="AB_hydrolase_fold"/>
</dbReference>
<evidence type="ECO:0000313" key="3">
    <source>
        <dbReference type="Proteomes" id="UP000249688"/>
    </source>
</evidence>
<dbReference type="SUPFAM" id="SSF53474">
    <property type="entry name" value="alpha/beta-Hydrolases"/>
    <property type="match status" value="1"/>
</dbReference>
<accession>A0A2W7IJB3</accession>
<dbReference type="InterPro" id="IPR002925">
    <property type="entry name" value="Dienelactn_hydro"/>
</dbReference>
<dbReference type="PANTHER" id="PTHR46623">
    <property type="entry name" value="CARBOXYMETHYLENEBUTENOLIDASE-RELATED"/>
    <property type="match status" value="1"/>
</dbReference>
<dbReference type="Gene3D" id="3.40.50.1820">
    <property type="entry name" value="alpha/beta hydrolase"/>
    <property type="match status" value="1"/>
</dbReference>
<dbReference type="InterPro" id="IPR051049">
    <property type="entry name" value="Dienelactone_hydrolase-like"/>
</dbReference>
<dbReference type="AlphaFoldDB" id="A0A2W7IJB3"/>
<proteinExistence type="predicted"/>
<dbReference type="OrthoDB" id="9771666at2"/>
<comment type="caution">
    <text evidence="2">The sequence shown here is derived from an EMBL/GenBank/DDBJ whole genome shotgun (WGS) entry which is preliminary data.</text>
</comment>
<evidence type="ECO:0000313" key="2">
    <source>
        <dbReference type="EMBL" id="PZW45754.1"/>
    </source>
</evidence>
<name>A0A2W7IJB3_9PROT</name>
<protein>
    <submittedName>
        <fullName evidence="2">Carboxymethylenebutenolidase</fullName>
    </submittedName>
</protein>
<sequence>MHVDLTAADGHTLSAWIEGPANASRALVMVQEIFGVNSHMRRLAGVYAAQGYRVVVPALFDRVSRGVELGYTADDVARGRTLRSAVSDAHALADIEAARTALPAGLPQGIIGYCWGGTIAWWGATKLTGFKAAVGYYGSGIAATKDVVPNCPVQLHFGEDDSGIPMADVRAIEAARPEVEVFVYEGAGHGFACEQRGSYVKPQAAKAEARSIEFLAKHVK</sequence>
<evidence type="ECO:0000259" key="1">
    <source>
        <dbReference type="Pfam" id="PF01738"/>
    </source>
</evidence>
<feature type="domain" description="Dienelactone hydrolase" evidence="1">
    <location>
        <begin position="15"/>
        <end position="218"/>
    </location>
</feature>
<organism evidence="2 3">
    <name type="scientific">Humitalea rosea</name>
    <dbReference type="NCBI Taxonomy" id="990373"/>
    <lineage>
        <taxon>Bacteria</taxon>
        <taxon>Pseudomonadati</taxon>
        <taxon>Pseudomonadota</taxon>
        <taxon>Alphaproteobacteria</taxon>
        <taxon>Acetobacterales</taxon>
        <taxon>Roseomonadaceae</taxon>
        <taxon>Humitalea</taxon>
    </lineage>
</organism>
<dbReference type="Proteomes" id="UP000249688">
    <property type="component" value="Unassembled WGS sequence"/>
</dbReference>
<gene>
    <name evidence="2" type="ORF">C8P66_111170</name>
</gene>
<dbReference type="EMBL" id="QKYU01000011">
    <property type="protein sequence ID" value="PZW45754.1"/>
    <property type="molecule type" value="Genomic_DNA"/>
</dbReference>
<dbReference type="Pfam" id="PF01738">
    <property type="entry name" value="DLH"/>
    <property type="match status" value="1"/>
</dbReference>
<dbReference type="RefSeq" id="WP_111398402.1">
    <property type="nucleotide sequence ID" value="NZ_QKYU01000011.1"/>
</dbReference>
<keyword evidence="3" id="KW-1185">Reference proteome</keyword>
<dbReference type="GO" id="GO:0016787">
    <property type="term" value="F:hydrolase activity"/>
    <property type="evidence" value="ECO:0007669"/>
    <property type="project" value="InterPro"/>
</dbReference>
<dbReference type="PANTHER" id="PTHR46623:SF6">
    <property type="entry name" value="ALPHA_BETA-HYDROLASES SUPERFAMILY PROTEIN"/>
    <property type="match status" value="1"/>
</dbReference>
<reference evidence="2 3" key="1">
    <citation type="submission" date="2018-06" db="EMBL/GenBank/DDBJ databases">
        <title>Genomic Encyclopedia of Archaeal and Bacterial Type Strains, Phase II (KMG-II): from individual species to whole genera.</title>
        <authorList>
            <person name="Goeker M."/>
        </authorList>
    </citation>
    <scope>NUCLEOTIDE SEQUENCE [LARGE SCALE GENOMIC DNA]</scope>
    <source>
        <strain evidence="2 3">DSM 24525</strain>
    </source>
</reference>